<feature type="domain" description="MOSC" evidence="2">
    <location>
        <begin position="219"/>
        <end position="375"/>
    </location>
</feature>
<dbReference type="PROSITE" id="PS51340">
    <property type="entry name" value="MOSC"/>
    <property type="match status" value="1"/>
</dbReference>
<dbReference type="STRING" id="983966.A0A1E4S902"/>
<dbReference type="Proteomes" id="UP000094389">
    <property type="component" value="Unassembled WGS sequence"/>
</dbReference>
<dbReference type="GO" id="GO:0030170">
    <property type="term" value="F:pyridoxal phosphate binding"/>
    <property type="evidence" value="ECO:0007669"/>
    <property type="project" value="InterPro"/>
</dbReference>
<feature type="transmembrane region" description="Helical" evidence="1">
    <location>
        <begin position="6"/>
        <end position="26"/>
    </location>
</feature>
<dbReference type="EMBL" id="KV453925">
    <property type="protein sequence ID" value="ODV75953.1"/>
    <property type="molecule type" value="Genomic_DNA"/>
</dbReference>
<evidence type="ECO:0000313" key="4">
    <source>
        <dbReference type="Proteomes" id="UP000094389"/>
    </source>
</evidence>
<dbReference type="InterPro" id="IPR005302">
    <property type="entry name" value="MoCF_Sase_C"/>
</dbReference>
<dbReference type="InterPro" id="IPR005303">
    <property type="entry name" value="MOCOS_middle"/>
</dbReference>
<evidence type="ECO:0000256" key="1">
    <source>
        <dbReference type="SAM" id="Phobius"/>
    </source>
</evidence>
<keyword evidence="1" id="KW-0812">Transmembrane</keyword>
<dbReference type="GeneID" id="30988389"/>
<accession>A0A1E4S902</accession>
<evidence type="ECO:0000313" key="3">
    <source>
        <dbReference type="EMBL" id="ODV75953.1"/>
    </source>
</evidence>
<evidence type="ECO:0000259" key="2">
    <source>
        <dbReference type="PROSITE" id="PS51340"/>
    </source>
</evidence>
<dbReference type="Pfam" id="PF03476">
    <property type="entry name" value="MOSC_N"/>
    <property type="match status" value="1"/>
</dbReference>
<dbReference type="OrthoDB" id="17255at2759"/>
<protein>
    <recommendedName>
        <fullName evidence="2">MOSC domain-containing protein</fullName>
    </recommendedName>
</protein>
<dbReference type="GO" id="GO:0030151">
    <property type="term" value="F:molybdenum ion binding"/>
    <property type="evidence" value="ECO:0007669"/>
    <property type="project" value="InterPro"/>
</dbReference>
<dbReference type="GO" id="GO:0003824">
    <property type="term" value="F:catalytic activity"/>
    <property type="evidence" value="ECO:0007669"/>
    <property type="project" value="InterPro"/>
</dbReference>
<dbReference type="OMA" id="AHDRSFM"/>
<dbReference type="SUPFAM" id="SSF141673">
    <property type="entry name" value="MOSC N-terminal domain-like"/>
    <property type="match status" value="1"/>
</dbReference>
<keyword evidence="1" id="KW-1133">Transmembrane helix</keyword>
<dbReference type="RefSeq" id="XP_020072992.1">
    <property type="nucleotide sequence ID" value="XM_020213993.1"/>
</dbReference>
<keyword evidence="1" id="KW-0472">Membrane</keyword>
<proteinExistence type="predicted"/>
<dbReference type="Pfam" id="PF03473">
    <property type="entry name" value="MOSC"/>
    <property type="match status" value="1"/>
</dbReference>
<name>A0A1E4S902_CYBJN</name>
<dbReference type="AlphaFoldDB" id="A0A1E4S902"/>
<sequence length="386" mass="44702">MLFSLTSLYTVVVGFVIGFIFLPDLAKFFNVTLSQQTKAGATLRLLSNIRFKTIALLRFGKPLYTLEVSKIFVFPIKSCSYIQPNEWEIDEHGFKHDRQYMLAFWEPKKQIYEAYTLRNATRLSLVRIDYNLKENYFEFIYPVIDMEGKTVGEKSFRLPCNVTPEFIAQNRNDDSDHETNLWDVHFSSIDIGKALPDEFKISMQLNRPGSTLLYASKPKSVKTGHPSGILKSFRTTYFQDYYPMKFLADEDIDTLNSKIVSKGLDFKAKALHFRPNLVVRGLKLPYQSLDNWYRFRMETDTGYHYWNATEKCPRCSVPNMKLDEGVMDKKMAVSKTLSSYRKVDSGDKHLHFLGMYAINLDEGYTVKVGDKVTLLEEKVQPYVGPK</sequence>
<keyword evidence="4" id="KW-1185">Reference proteome</keyword>
<gene>
    <name evidence="3" type="ORF">CYBJADRAFT_165330</name>
</gene>
<reference evidence="3 4" key="1">
    <citation type="journal article" date="2016" name="Proc. Natl. Acad. Sci. U.S.A.">
        <title>Comparative genomics of biotechnologically important yeasts.</title>
        <authorList>
            <person name="Riley R."/>
            <person name="Haridas S."/>
            <person name="Wolfe K.H."/>
            <person name="Lopes M.R."/>
            <person name="Hittinger C.T."/>
            <person name="Goeker M."/>
            <person name="Salamov A.A."/>
            <person name="Wisecaver J.H."/>
            <person name="Long T.M."/>
            <person name="Calvey C.H."/>
            <person name="Aerts A.L."/>
            <person name="Barry K.W."/>
            <person name="Choi C."/>
            <person name="Clum A."/>
            <person name="Coughlan A.Y."/>
            <person name="Deshpande S."/>
            <person name="Douglass A.P."/>
            <person name="Hanson S.J."/>
            <person name="Klenk H.-P."/>
            <person name="LaButti K.M."/>
            <person name="Lapidus A."/>
            <person name="Lindquist E.A."/>
            <person name="Lipzen A.M."/>
            <person name="Meier-Kolthoff J.P."/>
            <person name="Ohm R.A."/>
            <person name="Otillar R.P."/>
            <person name="Pangilinan J.L."/>
            <person name="Peng Y."/>
            <person name="Rokas A."/>
            <person name="Rosa C.A."/>
            <person name="Scheuner C."/>
            <person name="Sibirny A.A."/>
            <person name="Slot J.C."/>
            <person name="Stielow J.B."/>
            <person name="Sun H."/>
            <person name="Kurtzman C.P."/>
            <person name="Blackwell M."/>
            <person name="Grigoriev I.V."/>
            <person name="Jeffries T.W."/>
        </authorList>
    </citation>
    <scope>NUCLEOTIDE SEQUENCE [LARGE SCALE GENOMIC DNA]</scope>
    <source>
        <strain evidence="4">ATCC 18201 / CBS 1600 / BCRC 20928 / JCM 3617 / NBRC 0987 / NRRL Y-1542</strain>
    </source>
</reference>
<organism evidence="3 4">
    <name type="scientific">Cyberlindnera jadinii (strain ATCC 18201 / CBS 1600 / BCRC 20928 / JCM 3617 / NBRC 0987 / NRRL Y-1542)</name>
    <name type="common">Torula yeast</name>
    <name type="synonym">Candida utilis</name>
    <dbReference type="NCBI Taxonomy" id="983966"/>
    <lineage>
        <taxon>Eukaryota</taxon>
        <taxon>Fungi</taxon>
        <taxon>Dikarya</taxon>
        <taxon>Ascomycota</taxon>
        <taxon>Saccharomycotina</taxon>
        <taxon>Saccharomycetes</taxon>
        <taxon>Phaffomycetales</taxon>
        <taxon>Phaffomycetaceae</taxon>
        <taxon>Cyberlindnera</taxon>
    </lineage>
</organism>